<evidence type="ECO:0000313" key="3">
    <source>
        <dbReference type="Proteomes" id="UP001595956"/>
    </source>
</evidence>
<dbReference type="RefSeq" id="WP_345178056.1">
    <property type="nucleotide sequence ID" value="NZ_BAABFQ010000007.1"/>
</dbReference>
<feature type="transmembrane region" description="Helical" evidence="1">
    <location>
        <begin position="39"/>
        <end position="61"/>
    </location>
</feature>
<name>A0ABW0N0W7_9ACTN</name>
<organism evidence="2 3">
    <name type="scientific">Nocardioides caricicola</name>
    <dbReference type="NCBI Taxonomy" id="634770"/>
    <lineage>
        <taxon>Bacteria</taxon>
        <taxon>Bacillati</taxon>
        <taxon>Actinomycetota</taxon>
        <taxon>Actinomycetes</taxon>
        <taxon>Propionibacteriales</taxon>
        <taxon>Nocardioidaceae</taxon>
        <taxon>Nocardioides</taxon>
    </lineage>
</organism>
<keyword evidence="3" id="KW-1185">Reference proteome</keyword>
<dbReference type="SUPFAM" id="SSF50969">
    <property type="entry name" value="YVTN repeat-like/Quinoprotein amine dehydrogenase"/>
    <property type="match status" value="1"/>
</dbReference>
<keyword evidence="1" id="KW-0472">Membrane</keyword>
<evidence type="ECO:0000313" key="2">
    <source>
        <dbReference type="EMBL" id="MFC5493746.1"/>
    </source>
</evidence>
<gene>
    <name evidence="2" type="ORF">ACFPKY_11585</name>
</gene>
<protein>
    <recommendedName>
        <fullName evidence="4">WD40 repeat domain-containing protein</fullName>
    </recommendedName>
</protein>
<dbReference type="EMBL" id="JBHSMD010000004">
    <property type="protein sequence ID" value="MFC5493746.1"/>
    <property type="molecule type" value="Genomic_DNA"/>
</dbReference>
<reference evidence="3" key="1">
    <citation type="journal article" date="2019" name="Int. J. Syst. Evol. Microbiol.">
        <title>The Global Catalogue of Microorganisms (GCM) 10K type strain sequencing project: providing services to taxonomists for standard genome sequencing and annotation.</title>
        <authorList>
            <consortium name="The Broad Institute Genomics Platform"/>
            <consortium name="The Broad Institute Genome Sequencing Center for Infectious Disease"/>
            <person name="Wu L."/>
            <person name="Ma J."/>
        </authorList>
    </citation>
    <scope>NUCLEOTIDE SEQUENCE [LARGE SCALE GENOMIC DNA]</scope>
    <source>
        <strain evidence="3">KACC 13778</strain>
    </source>
</reference>
<comment type="caution">
    <text evidence="2">The sequence shown here is derived from an EMBL/GenBank/DDBJ whole genome shotgun (WGS) entry which is preliminary data.</text>
</comment>
<accession>A0ABW0N0W7</accession>
<evidence type="ECO:0000256" key="1">
    <source>
        <dbReference type="SAM" id="Phobius"/>
    </source>
</evidence>
<evidence type="ECO:0008006" key="4">
    <source>
        <dbReference type="Google" id="ProtNLM"/>
    </source>
</evidence>
<dbReference type="InterPro" id="IPR011044">
    <property type="entry name" value="Quino_amine_DH_bsu"/>
</dbReference>
<proteinExistence type="predicted"/>
<sequence length="378" mass="40047">MTERLTMLFHEEAATIDVPRPPADAVLARGHDLRRRRRTTMAVVGAVAAIVLVGTTLTVAATVRGDSQVEPADLPDDAAYQQLGAWARGDEVHVGNHVVVIPGALDLQYSSAGVVVGAPQFSPKPDPRISLVTPDGEVRALDLGVTDPSRSVAADPATPYLAFVRSVDDTTKELVVLDLESDEEMYVHSFTDREPGSAKIVGLSGDLVSYFAPDPGQPGSGTMVTTNWRTGAEVPLADGVLGLGAAGDSRYIVSDDGAWQVRSRDDGEVLLKVPYVGDGIYDQSSLSPDEKWLSVSAPDQDMVVYNVETGDHVDLGRDRDVVDYGWTPDGHLVGKPFPSQPSEVEVCDPATGECVGLGHTVGPKLSLVTGTWGIATGR</sequence>
<keyword evidence="1" id="KW-0812">Transmembrane</keyword>
<keyword evidence="1" id="KW-1133">Transmembrane helix</keyword>
<dbReference type="Proteomes" id="UP001595956">
    <property type="component" value="Unassembled WGS sequence"/>
</dbReference>